<dbReference type="GO" id="GO:0005634">
    <property type="term" value="C:nucleus"/>
    <property type="evidence" value="ECO:0007669"/>
    <property type="project" value="UniProtKB-SubCell"/>
</dbReference>
<dbReference type="PANTHER" id="PTHR17204">
    <property type="entry name" value="PRE-MRNA PROCESSING PROTEIN PRP39-RELATED"/>
    <property type="match status" value="1"/>
</dbReference>
<evidence type="ECO:0000256" key="2">
    <source>
        <dbReference type="ARBA" id="ARBA00022664"/>
    </source>
</evidence>
<organism evidence="9">
    <name type="scientific">Albugo laibachii Nc14</name>
    <dbReference type="NCBI Taxonomy" id="890382"/>
    <lineage>
        <taxon>Eukaryota</taxon>
        <taxon>Sar</taxon>
        <taxon>Stramenopiles</taxon>
        <taxon>Oomycota</taxon>
        <taxon>Peronosporomycetes</taxon>
        <taxon>Albuginales</taxon>
        <taxon>Albuginaceae</taxon>
        <taxon>Albugo</taxon>
    </lineage>
</organism>
<reference evidence="9" key="2">
    <citation type="submission" date="2011-02" db="EMBL/GenBank/DDBJ databases">
        <authorList>
            <person name="MacLean D."/>
        </authorList>
    </citation>
    <scope>NUCLEOTIDE SEQUENCE</scope>
</reference>
<name>F0WNT2_9STRA</name>
<dbReference type="GO" id="GO:0006397">
    <property type="term" value="P:mRNA processing"/>
    <property type="evidence" value="ECO:0007669"/>
    <property type="project" value="UniProtKB-KW"/>
</dbReference>
<dbReference type="HOGENOM" id="CLU_321983_0_0_1"/>
<keyword evidence="3" id="KW-0677">Repeat</keyword>
<dbReference type="PROSITE" id="PS50102">
    <property type="entry name" value="RRM"/>
    <property type="match status" value="1"/>
</dbReference>
<feature type="compositionally biased region" description="Basic and acidic residues" evidence="7">
    <location>
        <begin position="613"/>
        <end position="622"/>
    </location>
</feature>
<gene>
    <name evidence="9" type="primary">AlNc14C174G8091</name>
    <name evidence="9" type="ORF">ALNC14_091170</name>
</gene>
<dbReference type="SUPFAM" id="SSF48452">
    <property type="entry name" value="TPR-like"/>
    <property type="match status" value="1"/>
</dbReference>
<feature type="region of interest" description="Disordered" evidence="7">
    <location>
        <begin position="873"/>
        <end position="946"/>
    </location>
</feature>
<dbReference type="Pfam" id="PF00076">
    <property type="entry name" value="RRM_1"/>
    <property type="match status" value="1"/>
</dbReference>
<keyword evidence="5" id="KW-0539">Nucleus</keyword>
<sequence>MSDENGSISSFSEDDKDSLCVEEELPECCENVLGITNACKHLPYDHYINALDLLRTHNASKPFPTSGIYSNAMVAIFAHFHREFPLSDTMHLEWMEQQIQSFTIARNGEMTLLRNEFLMIRELYEGACGDYWSVDVVLWYLEKSQQTEECDRKCVEEDLIKAVDTIGLYYSRGDEIWRAFREWYTQWEEDVDIRIARIDALYRRQLQIPLEKNDLVLSEYRSWYTHNAQRLSIEKNKMDPLEEVTSTQRMYNRSFGKKLAHFEHLLIENLKMETEKPGSLEQSWLAYLDFVQFNVISVIDKRPGHMDEEGDLGLKVMQAYYERAIKDICMSSSIWIRYIQYLKKHNSATLCQLSSTCERSVRNVFMDSSLWCQCILVLEQNQEYDRLDQFLNDQLLERQSPQNPVMDEHHAISVLLMYCDTARRRCFDSNNRQGHSYMQNAFTKSIQFFNHSYPTSSVYHFHLQSYRLHCKFLVEEQGRTLVSFPSPRDTSAWEEGWEEILASRPSQAAVWIQYYQSSLIRRHIRSSQADPNNTKINPTIVVYPSLLGIQAVRKRCFERAVESVQDTPLLIFEAWLTFEREHGDLSSFLRVRDLYTEALTQQLQTAEVPQANSEEKPHEIPSRKRSRDHHSKSSLDRRKLKKAKAESSKAAITPNDPNKHSADPRHTLFVSNIDKEVTEDQLRSIFSDSAPNLQSVRLVAKKRAHGLKSRGFAYVSFLDEESCQTALQLDGMVVKGKPVRIHSYDVSTGTSFSLTHSEDSAMRTLYIGNLQRILASDTIRGNASALKSVLQDAISQVVDLSELEEIYVPQEQRGNRHAKKYALVEFSSEDALDGILSDEKQEQFRTKICSCVSVSAEGKDGCITLKRSKISIGKMKQEPEKKRRNPRGQSGRKVHLTETNIPAQRLILTDLRPRSIQHQKKEKKESPSGSEEKTTVESTTRMKSNQDFRALFLAAQK</sequence>
<feature type="compositionally biased region" description="Basic and acidic residues" evidence="7">
    <location>
        <begin position="922"/>
        <end position="935"/>
    </location>
</feature>
<dbReference type="Gene3D" id="3.30.70.330">
    <property type="match status" value="1"/>
</dbReference>
<dbReference type="PANTHER" id="PTHR17204:SF25">
    <property type="entry name" value="RRM DOMAIN-CONTAINING PROTEIN"/>
    <property type="match status" value="1"/>
</dbReference>
<keyword evidence="4" id="KW-0508">mRNA splicing</keyword>
<evidence type="ECO:0000256" key="5">
    <source>
        <dbReference type="ARBA" id="ARBA00023242"/>
    </source>
</evidence>
<feature type="region of interest" description="Disordered" evidence="7">
    <location>
        <begin position="604"/>
        <end position="665"/>
    </location>
</feature>
<evidence type="ECO:0000256" key="1">
    <source>
        <dbReference type="ARBA" id="ARBA00004123"/>
    </source>
</evidence>
<dbReference type="Gene3D" id="1.25.40.10">
    <property type="entry name" value="Tetratricopeptide repeat domain"/>
    <property type="match status" value="2"/>
</dbReference>
<dbReference type="InterPro" id="IPR000504">
    <property type="entry name" value="RRM_dom"/>
</dbReference>
<evidence type="ECO:0000313" key="9">
    <source>
        <dbReference type="EMBL" id="CCA22974.1"/>
    </source>
</evidence>
<reference evidence="9" key="1">
    <citation type="journal article" date="2011" name="PLoS Biol.">
        <title>Gene gain and loss during evolution of obligate parasitism in the white rust pathogen of Arabidopsis thaliana.</title>
        <authorList>
            <person name="Kemen E."/>
            <person name="Gardiner A."/>
            <person name="Schultz-Larsen T."/>
            <person name="Kemen A.C."/>
            <person name="Balmuth A.L."/>
            <person name="Robert-Seilaniantz A."/>
            <person name="Bailey K."/>
            <person name="Holub E."/>
            <person name="Studholme D.J."/>
            <person name="Maclean D."/>
            <person name="Jones J.D."/>
        </authorList>
    </citation>
    <scope>NUCLEOTIDE SEQUENCE</scope>
</reference>
<evidence type="ECO:0000256" key="6">
    <source>
        <dbReference type="PROSITE-ProRule" id="PRU00176"/>
    </source>
</evidence>
<evidence type="ECO:0000256" key="7">
    <source>
        <dbReference type="SAM" id="MobiDB-lite"/>
    </source>
</evidence>
<feature type="domain" description="RRM" evidence="8">
    <location>
        <begin position="666"/>
        <end position="746"/>
    </location>
</feature>
<proteinExistence type="predicted"/>
<dbReference type="InterPro" id="IPR011990">
    <property type="entry name" value="TPR-like_helical_dom_sf"/>
</dbReference>
<dbReference type="GO" id="GO:0008380">
    <property type="term" value="P:RNA splicing"/>
    <property type="evidence" value="ECO:0007669"/>
    <property type="project" value="UniProtKB-KW"/>
</dbReference>
<evidence type="ECO:0000256" key="3">
    <source>
        <dbReference type="ARBA" id="ARBA00022737"/>
    </source>
</evidence>
<keyword evidence="2" id="KW-0507">mRNA processing</keyword>
<comment type="subcellular location">
    <subcellularLocation>
        <location evidence="1">Nucleus</location>
    </subcellularLocation>
</comment>
<evidence type="ECO:0000259" key="8">
    <source>
        <dbReference type="PROSITE" id="PS50102"/>
    </source>
</evidence>
<feature type="compositionally biased region" description="Basic and acidic residues" evidence="7">
    <location>
        <begin position="631"/>
        <end position="647"/>
    </location>
</feature>
<dbReference type="InterPro" id="IPR003107">
    <property type="entry name" value="HAT"/>
</dbReference>
<dbReference type="SUPFAM" id="SSF54928">
    <property type="entry name" value="RNA-binding domain, RBD"/>
    <property type="match status" value="1"/>
</dbReference>
<dbReference type="SMART" id="SM00386">
    <property type="entry name" value="HAT"/>
    <property type="match status" value="2"/>
</dbReference>
<feature type="compositionally biased region" description="Polar residues" evidence="7">
    <location>
        <begin position="936"/>
        <end position="946"/>
    </location>
</feature>
<dbReference type="EMBL" id="FR824219">
    <property type="protein sequence ID" value="CCA22974.1"/>
    <property type="molecule type" value="Genomic_DNA"/>
</dbReference>
<protein>
    <submittedName>
        <fullName evidence="9">Uncharacterized protein AlNc14C174G8091</fullName>
    </submittedName>
</protein>
<accession>F0WNT2</accession>
<feature type="compositionally biased region" description="Basic residues" evidence="7">
    <location>
        <begin position="882"/>
        <end position="894"/>
    </location>
</feature>
<dbReference type="InterPro" id="IPR035979">
    <property type="entry name" value="RBD_domain_sf"/>
</dbReference>
<dbReference type="SMART" id="SM00360">
    <property type="entry name" value="RRM"/>
    <property type="match status" value="2"/>
</dbReference>
<evidence type="ECO:0000256" key="4">
    <source>
        <dbReference type="ARBA" id="ARBA00023187"/>
    </source>
</evidence>
<dbReference type="AlphaFoldDB" id="F0WNT2"/>
<dbReference type="InterPro" id="IPR012677">
    <property type="entry name" value="Nucleotide-bd_a/b_plait_sf"/>
</dbReference>
<dbReference type="GO" id="GO:0003723">
    <property type="term" value="F:RNA binding"/>
    <property type="evidence" value="ECO:0007669"/>
    <property type="project" value="UniProtKB-UniRule"/>
</dbReference>
<keyword evidence="6" id="KW-0694">RNA-binding</keyword>